<reference evidence="9 10" key="1">
    <citation type="submission" date="2019-08" db="EMBL/GenBank/DDBJ databases">
        <title>Genome sequence of Psychrobacter frigidicola ACAM304 (type strain).</title>
        <authorList>
            <person name="Bowman J.P."/>
        </authorList>
    </citation>
    <scope>NUCLEOTIDE SEQUENCE [LARGE SCALE GENOMIC DNA]</scope>
    <source>
        <strain evidence="9 10">ACAM 304</strain>
    </source>
</reference>
<name>A0A5C7A6F1_9GAMM</name>
<evidence type="ECO:0000256" key="4">
    <source>
        <dbReference type="ARBA" id="ARBA00022827"/>
    </source>
</evidence>
<keyword evidence="5 7" id="KW-0157">Chromophore</keyword>
<gene>
    <name evidence="9" type="ORF">ES754_03650</name>
</gene>
<dbReference type="PROSITE" id="PS51645">
    <property type="entry name" value="PHR_CRY_ALPHA_BETA"/>
    <property type="match status" value="1"/>
</dbReference>
<dbReference type="PANTHER" id="PTHR11455">
    <property type="entry name" value="CRYPTOCHROME"/>
    <property type="match status" value="1"/>
</dbReference>
<accession>A0A5C7A6F1</accession>
<dbReference type="PANTHER" id="PTHR11455:SF22">
    <property type="entry name" value="CRYPTOCHROME DASH"/>
    <property type="match status" value="1"/>
</dbReference>
<protein>
    <recommendedName>
        <fullName evidence="2 7">Cryptochrome DASH</fullName>
    </recommendedName>
</protein>
<keyword evidence="4 6" id="KW-0274">FAD</keyword>
<comment type="cofactor">
    <cofactor evidence="7">
        <name>(6R)-5,10-methylene-5,6,7,8-tetrahydrofolate</name>
        <dbReference type="ChEBI" id="CHEBI:15636"/>
    </cofactor>
    <text evidence="7">Binds 1 5,10-methenyltetrahydrofolate (MTHF) per subunit.</text>
</comment>
<dbReference type="NCBIfam" id="TIGR02765">
    <property type="entry name" value="crypto_DASH"/>
    <property type="match status" value="1"/>
</dbReference>
<evidence type="ECO:0000256" key="2">
    <source>
        <dbReference type="ARBA" id="ARBA00017881"/>
    </source>
</evidence>
<comment type="cofactor">
    <cofactor evidence="6 7">
        <name>FAD</name>
        <dbReference type="ChEBI" id="CHEBI:57692"/>
    </cofactor>
    <text evidence="6 7">Binds 1 FAD per subunit.</text>
</comment>
<comment type="function">
    <text evidence="7">May have a photoreceptor function.</text>
</comment>
<dbReference type="InterPro" id="IPR014729">
    <property type="entry name" value="Rossmann-like_a/b/a_fold"/>
</dbReference>
<proteinExistence type="inferred from homology"/>
<dbReference type="GO" id="GO:0003913">
    <property type="term" value="F:DNA photolyase activity"/>
    <property type="evidence" value="ECO:0007669"/>
    <property type="project" value="InterPro"/>
</dbReference>
<feature type="binding site" evidence="6">
    <location>
        <begin position="426"/>
        <end position="428"/>
    </location>
    <ligand>
        <name>FAD</name>
        <dbReference type="ChEBI" id="CHEBI:57692"/>
    </ligand>
</feature>
<dbReference type="GO" id="GO:0071949">
    <property type="term" value="F:FAD binding"/>
    <property type="evidence" value="ECO:0007669"/>
    <property type="project" value="TreeGrafter"/>
</dbReference>
<dbReference type="EMBL" id="VORZ01000001">
    <property type="protein sequence ID" value="TXD98054.1"/>
    <property type="molecule type" value="Genomic_DNA"/>
</dbReference>
<evidence type="ECO:0000313" key="10">
    <source>
        <dbReference type="Proteomes" id="UP000321903"/>
    </source>
</evidence>
<dbReference type="GO" id="GO:0000719">
    <property type="term" value="P:photoreactive repair"/>
    <property type="evidence" value="ECO:0007669"/>
    <property type="project" value="TreeGrafter"/>
</dbReference>
<evidence type="ECO:0000256" key="3">
    <source>
        <dbReference type="ARBA" id="ARBA00022630"/>
    </source>
</evidence>
<dbReference type="SUPFAM" id="SSF48173">
    <property type="entry name" value="Cryptochrome/photolyase FAD-binding domain"/>
    <property type="match status" value="1"/>
</dbReference>
<dbReference type="GO" id="GO:0003677">
    <property type="term" value="F:DNA binding"/>
    <property type="evidence" value="ECO:0007669"/>
    <property type="project" value="TreeGrafter"/>
</dbReference>
<evidence type="ECO:0000256" key="5">
    <source>
        <dbReference type="ARBA" id="ARBA00022991"/>
    </source>
</evidence>
<feature type="binding site" evidence="6">
    <location>
        <begin position="329"/>
        <end position="337"/>
    </location>
    <ligand>
        <name>FAD</name>
        <dbReference type="ChEBI" id="CHEBI:57692"/>
    </ligand>
</feature>
<evidence type="ECO:0000256" key="6">
    <source>
        <dbReference type="PIRSR" id="PIRSR602081-1"/>
    </source>
</evidence>
<dbReference type="InterPro" id="IPR002081">
    <property type="entry name" value="Cryptochrome/DNA_photolyase_1"/>
</dbReference>
<organism evidence="9 10">
    <name type="scientific">Psychrobacter frigidicola</name>
    <dbReference type="NCBI Taxonomy" id="45611"/>
    <lineage>
        <taxon>Bacteria</taxon>
        <taxon>Pseudomonadati</taxon>
        <taxon>Pseudomonadota</taxon>
        <taxon>Gammaproteobacteria</taxon>
        <taxon>Moraxellales</taxon>
        <taxon>Moraxellaceae</taxon>
        <taxon>Psychrobacter</taxon>
    </lineage>
</organism>
<dbReference type="AlphaFoldDB" id="A0A5C7A6F1"/>
<dbReference type="InterPro" id="IPR014133">
    <property type="entry name" value="Cry_DASH"/>
</dbReference>
<evidence type="ECO:0000313" key="9">
    <source>
        <dbReference type="EMBL" id="TXD98054.1"/>
    </source>
</evidence>
<feature type="domain" description="Photolyase/cryptochrome alpha/beta" evidence="8">
    <location>
        <begin position="17"/>
        <end position="171"/>
    </location>
</feature>
<dbReference type="OrthoDB" id="9772484at2"/>
<comment type="similarity">
    <text evidence="1 7">Belongs to the DNA photolyase class-1 family.</text>
</comment>
<dbReference type="InterPro" id="IPR036155">
    <property type="entry name" value="Crypto/Photolyase_N_sf"/>
</dbReference>
<dbReference type="RefSeq" id="WP_147222143.1">
    <property type="nucleotide sequence ID" value="NZ_CAJGYY010000001.1"/>
</dbReference>
<dbReference type="InterPro" id="IPR005101">
    <property type="entry name" value="Cryptochr/Photolyase_FAD-bd"/>
</dbReference>
<feature type="binding site" evidence="6">
    <location>
        <position position="276"/>
    </location>
    <ligand>
        <name>FAD</name>
        <dbReference type="ChEBI" id="CHEBI:57692"/>
    </ligand>
</feature>
<dbReference type="Gene3D" id="1.10.579.10">
    <property type="entry name" value="DNA Cyclobutane Dipyrimidine Photolyase, subunit A, domain 3"/>
    <property type="match status" value="1"/>
</dbReference>
<dbReference type="Gene3D" id="3.40.50.620">
    <property type="entry name" value="HUPs"/>
    <property type="match status" value="1"/>
</dbReference>
<dbReference type="InterPro" id="IPR006050">
    <property type="entry name" value="DNA_photolyase_N"/>
</dbReference>
<dbReference type="Pfam" id="PF03441">
    <property type="entry name" value="FAD_binding_7"/>
    <property type="match status" value="1"/>
</dbReference>
<keyword evidence="3 6" id="KW-0285">Flavoprotein</keyword>
<dbReference type="SUPFAM" id="SSF52425">
    <property type="entry name" value="Cryptochrome/photolyase, N-terminal domain"/>
    <property type="match status" value="1"/>
</dbReference>
<evidence type="ECO:0000259" key="8">
    <source>
        <dbReference type="PROSITE" id="PS51645"/>
    </source>
</evidence>
<dbReference type="Pfam" id="PF00875">
    <property type="entry name" value="DNA_photolyase"/>
    <property type="match status" value="1"/>
</dbReference>
<keyword evidence="10" id="KW-1185">Reference proteome</keyword>
<dbReference type="Proteomes" id="UP000321903">
    <property type="component" value="Unassembled WGS sequence"/>
</dbReference>
<dbReference type="PRINTS" id="PR00147">
    <property type="entry name" value="DNAPHOTLYASE"/>
</dbReference>
<feature type="binding site" evidence="6">
    <location>
        <begin position="289"/>
        <end position="293"/>
    </location>
    <ligand>
        <name>FAD</name>
        <dbReference type="ChEBI" id="CHEBI:57692"/>
    </ligand>
</feature>
<evidence type="ECO:0000256" key="1">
    <source>
        <dbReference type="ARBA" id="ARBA00005862"/>
    </source>
</evidence>
<sequence>MLSQPADNYSDKSADKKVSLVLFHNDLRIDDNATLLKAATLASANNGRLLCVYAQDLADTLADKKKGQDYSFKQMGAARQQFLYESLADLDKSLQGLGNRLLFLTAKAETLLEDSAAESDTFAQLCQLIEQQAVTDICVSQTADYNQNQAYTILQNKYPQISWHVQSINTLFMTLPTEELPKSFTQFRKKVETNHDLLKAESDFEICPTSKVLPPMPDAMINSMANSDKYFSANQKIAEKAQQEPDFKGSKTFKGGETNAFRHLNEYFNSDAPSTYKTTRNALDDWTHSTKFSAWLANGSLSVKVLLNRLRHYERDVMANESTYWIWFELLWREYFYWYALNHQQQLFWFKGIAQHEPTTCFDKIRLEQWQNGATSYPIVNACMHQLTQTGYMSNRGRQLVASCFIHELGLDWRYGASYFEQHLIDYDVGSNWGNWQYLAGVGADPRGCRQFNLSKQTQQYDPKGEFIKKWQGNKTD</sequence>
<dbReference type="Gene3D" id="1.25.40.80">
    <property type="match status" value="1"/>
</dbReference>
<comment type="caution">
    <text evidence="9">The sequence shown here is derived from an EMBL/GenBank/DDBJ whole genome shotgun (WGS) entry which is preliminary data.</text>
</comment>
<evidence type="ECO:0000256" key="7">
    <source>
        <dbReference type="RuleBase" id="RU367151"/>
    </source>
</evidence>
<dbReference type="InterPro" id="IPR036134">
    <property type="entry name" value="Crypto/Photolyase_FAD-like_sf"/>
</dbReference>